<evidence type="ECO:0000313" key="2">
    <source>
        <dbReference type="EMBL" id="GFS04919.1"/>
    </source>
</evidence>
<feature type="transmembrane region" description="Helical" evidence="1">
    <location>
        <begin position="62"/>
        <end position="89"/>
    </location>
</feature>
<keyword evidence="1" id="KW-0812">Transmembrane</keyword>
<name>A0AAV4I335_9GAST</name>
<organism evidence="2 3">
    <name type="scientific">Elysia marginata</name>
    <dbReference type="NCBI Taxonomy" id="1093978"/>
    <lineage>
        <taxon>Eukaryota</taxon>
        <taxon>Metazoa</taxon>
        <taxon>Spiralia</taxon>
        <taxon>Lophotrochozoa</taxon>
        <taxon>Mollusca</taxon>
        <taxon>Gastropoda</taxon>
        <taxon>Heterobranchia</taxon>
        <taxon>Euthyneura</taxon>
        <taxon>Panpulmonata</taxon>
        <taxon>Sacoglossa</taxon>
        <taxon>Placobranchoidea</taxon>
        <taxon>Plakobranchidae</taxon>
        <taxon>Elysia</taxon>
    </lineage>
</organism>
<accession>A0AAV4I335</accession>
<dbReference type="AlphaFoldDB" id="A0AAV4I335"/>
<evidence type="ECO:0000256" key="1">
    <source>
        <dbReference type="SAM" id="Phobius"/>
    </source>
</evidence>
<comment type="caution">
    <text evidence="2">The sequence shown here is derived from an EMBL/GenBank/DDBJ whole genome shotgun (WGS) entry which is preliminary data.</text>
</comment>
<keyword evidence="1" id="KW-0472">Membrane</keyword>
<dbReference type="EMBL" id="BMAT01009364">
    <property type="protein sequence ID" value="GFS04919.1"/>
    <property type="molecule type" value="Genomic_DNA"/>
</dbReference>
<protein>
    <submittedName>
        <fullName evidence="2">Uncharacterized protein</fullName>
    </submittedName>
</protein>
<keyword evidence="3" id="KW-1185">Reference proteome</keyword>
<evidence type="ECO:0000313" key="3">
    <source>
        <dbReference type="Proteomes" id="UP000762676"/>
    </source>
</evidence>
<gene>
    <name evidence="2" type="ORF">ElyMa_004668400</name>
</gene>
<reference evidence="2 3" key="1">
    <citation type="journal article" date="2021" name="Elife">
        <title>Chloroplast acquisition without the gene transfer in kleptoplastic sea slugs, Plakobranchus ocellatus.</title>
        <authorList>
            <person name="Maeda T."/>
            <person name="Takahashi S."/>
            <person name="Yoshida T."/>
            <person name="Shimamura S."/>
            <person name="Takaki Y."/>
            <person name="Nagai Y."/>
            <person name="Toyoda A."/>
            <person name="Suzuki Y."/>
            <person name="Arimoto A."/>
            <person name="Ishii H."/>
            <person name="Satoh N."/>
            <person name="Nishiyama T."/>
            <person name="Hasebe M."/>
            <person name="Maruyama T."/>
            <person name="Minagawa J."/>
            <person name="Obokata J."/>
            <person name="Shigenobu S."/>
        </authorList>
    </citation>
    <scope>NUCLEOTIDE SEQUENCE [LARGE SCALE GENOMIC DNA]</scope>
</reference>
<dbReference type="Proteomes" id="UP000762676">
    <property type="component" value="Unassembled WGS sequence"/>
</dbReference>
<keyword evidence="1" id="KW-1133">Transmembrane helix</keyword>
<proteinExistence type="predicted"/>
<sequence length="103" mass="11353">MLCVCVPQALCCRRNELASVRKDRGGAHRVKQSVLVSASKVMRYDKASETERKLERQPCAMCALSTVVLEVVVVMVVVVEVVVHVLVVAEVVEMSAVLWAKQT</sequence>